<feature type="transmembrane region" description="Helical" evidence="6">
    <location>
        <begin position="304"/>
        <end position="325"/>
    </location>
</feature>
<evidence type="ECO:0000313" key="9">
    <source>
        <dbReference type="Proteomes" id="UP000231466"/>
    </source>
</evidence>
<dbReference type="InterPro" id="IPR004477">
    <property type="entry name" value="ComEC_N"/>
</dbReference>
<feature type="transmembrane region" description="Helical" evidence="6">
    <location>
        <begin position="405"/>
        <end position="426"/>
    </location>
</feature>
<feature type="domain" description="ComEC/Rec2-related protein" evidence="7">
    <location>
        <begin position="191"/>
        <end position="424"/>
    </location>
</feature>
<feature type="transmembrane region" description="Helical" evidence="6">
    <location>
        <begin position="12"/>
        <end position="37"/>
    </location>
</feature>
<sequence>MHLHDKAFYISFFFILGVGFAGFDINVFISLTIGFILGYITFSLTLKQTLIFLSFLFSGFFYLHLYNALNQEIINFNTSDSYVGLVKNEPALGINSTEIQLNLVSPHKGEVTLYTSPLTDVKYGDEVQFSGIAEKSPSGNRNIVSFPDDSKVIEKGGGSVFKKNLFSIKNKLIANLKAVLPADKAALMSGILFGERAEFTKKLEEAMKGSGTTHIVALSGYNIAILSVTLAGALSYIWGRKKAFWMSLFVIPAFIVMTGADPSVVRAGIMGLVMLLATTLGRAYSFRNAITLTALGMLLYNPNFLIQDAGFQLSFSALMGIVYIYPWLSRKWDLSREGFLNWKTNALQTLSAQIAVLPIVLIVFGFFSPTAPIANILILEFIPVTMFVGFLSSVLGLFSHTLSLLVGWGVNLLLSYEIFIIDLFAFNWT</sequence>
<organism evidence="8 9">
    <name type="scientific">Candidatus Colwellbacteria bacterium CG10_big_fil_rev_8_21_14_0_10_42_22</name>
    <dbReference type="NCBI Taxonomy" id="1974540"/>
    <lineage>
        <taxon>Bacteria</taxon>
        <taxon>Candidatus Colwelliibacteriota</taxon>
    </lineage>
</organism>
<dbReference type="InterPro" id="IPR052159">
    <property type="entry name" value="Competence_DNA_uptake"/>
</dbReference>
<name>A0A2H0VGA8_9BACT</name>
<evidence type="ECO:0000256" key="3">
    <source>
        <dbReference type="ARBA" id="ARBA00022692"/>
    </source>
</evidence>
<dbReference type="EMBL" id="PFAH01000003">
    <property type="protein sequence ID" value="PIR98126.1"/>
    <property type="molecule type" value="Genomic_DNA"/>
</dbReference>
<keyword evidence="3 6" id="KW-0812">Transmembrane</keyword>
<evidence type="ECO:0000256" key="5">
    <source>
        <dbReference type="ARBA" id="ARBA00023136"/>
    </source>
</evidence>
<comment type="subcellular location">
    <subcellularLocation>
        <location evidence="1">Cell membrane</location>
        <topology evidence="1">Multi-pass membrane protein</topology>
    </subcellularLocation>
</comment>
<keyword evidence="4 6" id="KW-1133">Transmembrane helix</keyword>
<feature type="transmembrane region" description="Helical" evidence="6">
    <location>
        <begin position="243"/>
        <end position="260"/>
    </location>
</feature>
<protein>
    <recommendedName>
        <fullName evidence="7">ComEC/Rec2-related protein domain-containing protein</fullName>
    </recommendedName>
</protein>
<dbReference type="AlphaFoldDB" id="A0A2H0VGA8"/>
<feature type="transmembrane region" description="Helical" evidence="6">
    <location>
        <begin position="346"/>
        <end position="367"/>
    </location>
</feature>
<dbReference type="Pfam" id="PF03772">
    <property type="entry name" value="Competence"/>
    <property type="match status" value="1"/>
</dbReference>
<evidence type="ECO:0000256" key="2">
    <source>
        <dbReference type="ARBA" id="ARBA00022475"/>
    </source>
</evidence>
<keyword evidence="5 6" id="KW-0472">Membrane</keyword>
<dbReference type="PANTHER" id="PTHR30619">
    <property type="entry name" value="DNA INTERNALIZATION/COMPETENCE PROTEIN COMEC/REC2"/>
    <property type="match status" value="1"/>
</dbReference>
<feature type="transmembrane region" description="Helical" evidence="6">
    <location>
        <begin position="215"/>
        <end position="237"/>
    </location>
</feature>
<accession>A0A2H0VGA8</accession>
<reference evidence="9" key="1">
    <citation type="submission" date="2017-09" db="EMBL/GenBank/DDBJ databases">
        <title>Depth-based differentiation of microbial function through sediment-hosted aquifers and enrichment of novel symbionts in the deep terrestrial subsurface.</title>
        <authorList>
            <person name="Probst A.J."/>
            <person name="Ladd B."/>
            <person name="Jarett J.K."/>
            <person name="Geller-Mcgrath D.E."/>
            <person name="Sieber C.M.K."/>
            <person name="Emerson J.B."/>
            <person name="Anantharaman K."/>
            <person name="Thomas B.C."/>
            <person name="Malmstrom R."/>
            <person name="Stieglmeier M."/>
            <person name="Klingl A."/>
            <person name="Woyke T."/>
            <person name="Ryan C.M."/>
            <person name="Banfield J.F."/>
        </authorList>
    </citation>
    <scope>NUCLEOTIDE SEQUENCE [LARGE SCALE GENOMIC DNA]</scope>
</reference>
<evidence type="ECO:0000256" key="6">
    <source>
        <dbReference type="SAM" id="Phobius"/>
    </source>
</evidence>
<feature type="transmembrane region" description="Helical" evidence="6">
    <location>
        <begin position="373"/>
        <end position="398"/>
    </location>
</feature>
<dbReference type="GO" id="GO:0005886">
    <property type="term" value="C:plasma membrane"/>
    <property type="evidence" value="ECO:0007669"/>
    <property type="project" value="UniProtKB-SubCell"/>
</dbReference>
<evidence type="ECO:0000256" key="1">
    <source>
        <dbReference type="ARBA" id="ARBA00004651"/>
    </source>
</evidence>
<dbReference type="NCBIfam" id="TIGR00360">
    <property type="entry name" value="ComEC_N-term"/>
    <property type="match status" value="1"/>
</dbReference>
<dbReference type="Proteomes" id="UP000231466">
    <property type="component" value="Unassembled WGS sequence"/>
</dbReference>
<gene>
    <name evidence="8" type="ORF">COT89_01000</name>
</gene>
<evidence type="ECO:0000256" key="4">
    <source>
        <dbReference type="ARBA" id="ARBA00022989"/>
    </source>
</evidence>
<feature type="transmembrane region" description="Helical" evidence="6">
    <location>
        <begin position="49"/>
        <end position="69"/>
    </location>
</feature>
<evidence type="ECO:0000259" key="7">
    <source>
        <dbReference type="Pfam" id="PF03772"/>
    </source>
</evidence>
<keyword evidence="2" id="KW-1003">Cell membrane</keyword>
<proteinExistence type="predicted"/>
<comment type="caution">
    <text evidence="8">The sequence shown here is derived from an EMBL/GenBank/DDBJ whole genome shotgun (WGS) entry which is preliminary data.</text>
</comment>
<dbReference type="PANTHER" id="PTHR30619:SF7">
    <property type="entry name" value="BETA-LACTAMASE DOMAIN PROTEIN"/>
    <property type="match status" value="1"/>
</dbReference>
<evidence type="ECO:0000313" key="8">
    <source>
        <dbReference type="EMBL" id="PIR98126.1"/>
    </source>
</evidence>